<dbReference type="EMBL" id="MU004181">
    <property type="protein sequence ID" value="KAF2502556.1"/>
    <property type="molecule type" value="Genomic_DNA"/>
</dbReference>
<sequence length="253" mass="29489">MLIPSSSVLRRIPWFDARLSSRWDPDEVRNGTNPVTGEQIKIWTYGLCYYEEGNCWLLGYDISPSYSPPKNRELVHDYYSKDEAFYLSEYASGFADSRWGREEVLIDTTWYHYDAIRDHKVLFALMYGKDIDLNSIPIGEACICLANTIAFFEYYCCFPEMVGRIITALRSLSSLWKDIPKRKWFYLSLSIKLRDFKIYAEAIRHIVGSDSLNDIPSAVVEAIRVVRTFKGLILEKREYLYDLATHLRCCSDT</sequence>
<reference evidence="1" key="1">
    <citation type="journal article" date="2020" name="Stud. Mycol.">
        <title>101 Dothideomycetes genomes: a test case for predicting lifestyles and emergence of pathogens.</title>
        <authorList>
            <person name="Haridas S."/>
            <person name="Albert R."/>
            <person name="Binder M."/>
            <person name="Bloem J."/>
            <person name="Labutti K."/>
            <person name="Salamov A."/>
            <person name="Andreopoulos B."/>
            <person name="Baker S."/>
            <person name="Barry K."/>
            <person name="Bills G."/>
            <person name="Bluhm B."/>
            <person name="Cannon C."/>
            <person name="Castanera R."/>
            <person name="Culley D."/>
            <person name="Daum C."/>
            <person name="Ezra D."/>
            <person name="Gonzalez J."/>
            <person name="Henrissat B."/>
            <person name="Kuo A."/>
            <person name="Liang C."/>
            <person name="Lipzen A."/>
            <person name="Lutzoni F."/>
            <person name="Magnuson J."/>
            <person name="Mondo S."/>
            <person name="Nolan M."/>
            <person name="Ohm R."/>
            <person name="Pangilinan J."/>
            <person name="Park H.-J."/>
            <person name="Ramirez L."/>
            <person name="Alfaro M."/>
            <person name="Sun H."/>
            <person name="Tritt A."/>
            <person name="Yoshinaga Y."/>
            <person name="Zwiers L.-H."/>
            <person name="Turgeon B."/>
            <person name="Goodwin S."/>
            <person name="Spatafora J."/>
            <person name="Crous P."/>
            <person name="Grigoriev I."/>
        </authorList>
    </citation>
    <scope>NUCLEOTIDE SEQUENCE</scope>
    <source>
        <strain evidence="1">CBS 269.34</strain>
    </source>
</reference>
<dbReference type="Proteomes" id="UP000799750">
    <property type="component" value="Unassembled WGS sequence"/>
</dbReference>
<evidence type="ECO:0000313" key="1">
    <source>
        <dbReference type="EMBL" id="KAF2502556.1"/>
    </source>
</evidence>
<proteinExistence type="predicted"/>
<dbReference type="AlphaFoldDB" id="A0A6A6RDS1"/>
<accession>A0A6A6RDS1</accession>
<organism evidence="1 2">
    <name type="scientific">Lophium mytilinum</name>
    <dbReference type="NCBI Taxonomy" id="390894"/>
    <lineage>
        <taxon>Eukaryota</taxon>
        <taxon>Fungi</taxon>
        <taxon>Dikarya</taxon>
        <taxon>Ascomycota</taxon>
        <taxon>Pezizomycotina</taxon>
        <taxon>Dothideomycetes</taxon>
        <taxon>Pleosporomycetidae</taxon>
        <taxon>Mytilinidiales</taxon>
        <taxon>Mytilinidiaceae</taxon>
        <taxon>Lophium</taxon>
    </lineage>
</organism>
<evidence type="ECO:0000313" key="2">
    <source>
        <dbReference type="Proteomes" id="UP000799750"/>
    </source>
</evidence>
<name>A0A6A6RDS1_9PEZI</name>
<protein>
    <submittedName>
        <fullName evidence="1">Uncharacterized protein</fullName>
    </submittedName>
</protein>
<gene>
    <name evidence="1" type="ORF">BU16DRAFT_12302</name>
</gene>
<keyword evidence="2" id="KW-1185">Reference proteome</keyword>
<dbReference type="OrthoDB" id="3867578at2759"/>